<keyword evidence="1" id="KW-0418">Kinase</keyword>
<dbReference type="Proteomes" id="UP000036102">
    <property type="component" value="Unassembled WGS sequence"/>
</dbReference>
<proteinExistence type="predicted"/>
<dbReference type="InterPro" id="IPR035965">
    <property type="entry name" value="PAS-like_dom_sf"/>
</dbReference>
<dbReference type="SMART" id="SM00091">
    <property type="entry name" value="PAS"/>
    <property type="match status" value="1"/>
</dbReference>
<protein>
    <recommendedName>
        <fullName evidence="3">PAS domain-containing protein</fullName>
    </recommendedName>
</protein>
<reference evidence="4 5" key="1">
    <citation type="submission" date="2015-06" db="EMBL/GenBank/DDBJ databases">
        <title>Marinobacter subterrani, a genetically tractable neutrophilic iron-oxidizing strain isolated from the Soudan Iron Mine.</title>
        <authorList>
            <person name="Bonis B.M."/>
            <person name="Gralnick J.A."/>
        </authorList>
    </citation>
    <scope>NUCLEOTIDE SEQUENCE [LARGE SCALE GENOMIC DNA]</scope>
    <source>
        <strain evidence="4 5">JG233</strain>
    </source>
</reference>
<evidence type="ECO:0000256" key="2">
    <source>
        <dbReference type="SAM" id="Phobius"/>
    </source>
</evidence>
<organism evidence="4 5">
    <name type="scientific">Marinobacter subterrani</name>
    <dbReference type="NCBI Taxonomy" id="1658765"/>
    <lineage>
        <taxon>Bacteria</taxon>
        <taxon>Pseudomonadati</taxon>
        <taxon>Pseudomonadota</taxon>
        <taxon>Gammaproteobacteria</taxon>
        <taxon>Pseudomonadales</taxon>
        <taxon>Marinobacteraceae</taxon>
        <taxon>Marinobacter</taxon>
    </lineage>
</organism>
<sequence>MESSDSARFRKPMLWPALWVPLVLVTAGLLATWITANIETKRAMARAETRYHVQHQALVNRLLANVPEDTEQPSALWLQGLFDDALPDSLGLRIDTLERHTKMPLMEIRANGPVDPTRALRTIVSPQDQIWMLTTLPTPDLLESAGRAARQTIWVSGLALCTLAGLLSLVLNRRLYRQALRIGELQRREAGADHQISNLQIEKTILRHALNDSEQRSRDLVALSGAVIWELDENGRIGFASPQIAELLDRAPVDLAGVAFEELVPPGFQDNFRRTLTAARSDSAIERMDLPLLHRDQEHQVPVVLRVRALKDPIHGLSGFRISTLHHLG</sequence>
<evidence type="ECO:0000313" key="4">
    <source>
        <dbReference type="EMBL" id="KMQ76812.1"/>
    </source>
</evidence>
<feature type="domain" description="PAS" evidence="3">
    <location>
        <begin position="213"/>
        <end position="283"/>
    </location>
</feature>
<dbReference type="OrthoDB" id="6347338at2"/>
<dbReference type="SUPFAM" id="SSF55785">
    <property type="entry name" value="PYP-like sensor domain (PAS domain)"/>
    <property type="match status" value="1"/>
</dbReference>
<evidence type="ECO:0000256" key="1">
    <source>
        <dbReference type="ARBA" id="ARBA00022777"/>
    </source>
</evidence>
<evidence type="ECO:0000259" key="3">
    <source>
        <dbReference type="PROSITE" id="PS50112"/>
    </source>
</evidence>
<feature type="transmembrane region" description="Helical" evidence="2">
    <location>
        <begin position="153"/>
        <end position="171"/>
    </location>
</feature>
<comment type="caution">
    <text evidence="4">The sequence shown here is derived from an EMBL/GenBank/DDBJ whole genome shotgun (WGS) entry which is preliminary data.</text>
</comment>
<dbReference type="InterPro" id="IPR013656">
    <property type="entry name" value="PAS_4"/>
</dbReference>
<feature type="transmembrane region" description="Helical" evidence="2">
    <location>
        <begin position="12"/>
        <end position="34"/>
    </location>
</feature>
<evidence type="ECO:0000313" key="5">
    <source>
        <dbReference type="Proteomes" id="UP000036102"/>
    </source>
</evidence>
<keyword evidence="5" id="KW-1185">Reference proteome</keyword>
<dbReference type="InterPro" id="IPR000014">
    <property type="entry name" value="PAS"/>
</dbReference>
<dbReference type="Pfam" id="PF08448">
    <property type="entry name" value="PAS_4"/>
    <property type="match status" value="1"/>
</dbReference>
<dbReference type="AlphaFoldDB" id="A0A0J7JF68"/>
<dbReference type="Gene3D" id="3.30.450.20">
    <property type="entry name" value="PAS domain"/>
    <property type="match status" value="1"/>
</dbReference>
<keyword evidence="2" id="KW-0812">Transmembrane</keyword>
<keyword evidence="2" id="KW-0472">Membrane</keyword>
<name>A0A0J7JF68_9GAMM</name>
<dbReference type="GO" id="GO:0016301">
    <property type="term" value="F:kinase activity"/>
    <property type="evidence" value="ECO:0007669"/>
    <property type="project" value="UniProtKB-KW"/>
</dbReference>
<dbReference type="RefSeq" id="WP_048496735.1">
    <property type="nucleotide sequence ID" value="NZ_LFBU01000001.1"/>
</dbReference>
<dbReference type="PATRIC" id="fig|1658765.3.peg.3053"/>
<keyword evidence="1" id="KW-0808">Transferase</keyword>
<gene>
    <name evidence="4" type="ORF">Msub_13026</name>
</gene>
<dbReference type="CDD" id="cd00130">
    <property type="entry name" value="PAS"/>
    <property type="match status" value="1"/>
</dbReference>
<dbReference type="EMBL" id="LFBU01000001">
    <property type="protein sequence ID" value="KMQ76812.1"/>
    <property type="molecule type" value="Genomic_DNA"/>
</dbReference>
<accession>A0A0J7JF68</accession>
<dbReference type="PROSITE" id="PS50112">
    <property type="entry name" value="PAS"/>
    <property type="match status" value="1"/>
</dbReference>
<keyword evidence="2" id="KW-1133">Transmembrane helix</keyword>
<dbReference type="STRING" id="1658765.Msub_13026"/>